<proteinExistence type="predicted"/>
<dbReference type="AlphaFoldDB" id="A0A494TJA5"/>
<dbReference type="EMBL" id="CP032829">
    <property type="protein sequence ID" value="AYJ87584.1"/>
    <property type="molecule type" value="Genomic_DNA"/>
</dbReference>
<sequence length="214" mass="23818">MTHWFRLKYLHWFGYFSTAVVGLQMLFVGYFGLAELKRRDALRETTLMQQGPALNRLKNPYYDRSEIDLLNQLPPISALAPDGFRLVVMPSFGDTNFAISLHRTPEGAEGLMVIKPISGKDVSLQSVRITLSSSSYMKLISKLDTLASSWKGAIYGAMDGTGIVFERVKGGSVTSGVGNNPPFYGEVGAVVFDAIRPNTPQLARFNRTWHPIKR</sequence>
<reference evidence="2 3" key="1">
    <citation type="submission" date="2018-09" db="EMBL/GenBank/DDBJ databases">
        <title>Sphingomonas peninsula sp. nov., isolated from fildes peninsula, Antarctic soil.</title>
        <authorList>
            <person name="Yingchao G."/>
        </authorList>
    </citation>
    <scope>NUCLEOTIDE SEQUENCE [LARGE SCALE GENOMIC DNA]</scope>
    <source>
        <strain evidence="2 3">YZ-8</strain>
    </source>
</reference>
<evidence type="ECO:0000313" key="2">
    <source>
        <dbReference type="EMBL" id="AYJ87584.1"/>
    </source>
</evidence>
<dbReference type="OrthoDB" id="7568057at2"/>
<gene>
    <name evidence="2" type="ORF">D3Y57_18750</name>
</gene>
<dbReference type="RefSeq" id="WP_121155093.1">
    <property type="nucleotide sequence ID" value="NZ_CP032829.1"/>
</dbReference>
<keyword evidence="1" id="KW-0812">Transmembrane</keyword>
<keyword evidence="1" id="KW-1133">Transmembrane helix</keyword>
<accession>A0A494TJA5</accession>
<dbReference type="KEGG" id="spha:D3Y57_18750"/>
<dbReference type="Proteomes" id="UP000276254">
    <property type="component" value="Chromosome"/>
</dbReference>
<protein>
    <submittedName>
        <fullName evidence="2">Uncharacterized protein</fullName>
    </submittedName>
</protein>
<keyword evidence="1" id="KW-0472">Membrane</keyword>
<keyword evidence="3" id="KW-1185">Reference proteome</keyword>
<name>A0A494TJA5_SPHPE</name>
<evidence type="ECO:0000313" key="3">
    <source>
        <dbReference type="Proteomes" id="UP000276254"/>
    </source>
</evidence>
<feature type="transmembrane region" description="Helical" evidence="1">
    <location>
        <begin position="12"/>
        <end position="33"/>
    </location>
</feature>
<evidence type="ECO:0000256" key="1">
    <source>
        <dbReference type="SAM" id="Phobius"/>
    </source>
</evidence>
<organism evidence="2 3">
    <name type="scientific">Sphingomonas paeninsulae</name>
    <dbReference type="NCBI Taxonomy" id="2319844"/>
    <lineage>
        <taxon>Bacteria</taxon>
        <taxon>Pseudomonadati</taxon>
        <taxon>Pseudomonadota</taxon>
        <taxon>Alphaproteobacteria</taxon>
        <taxon>Sphingomonadales</taxon>
        <taxon>Sphingomonadaceae</taxon>
        <taxon>Sphingomonas</taxon>
    </lineage>
</organism>